<feature type="non-terminal residue" evidence="1">
    <location>
        <position position="1"/>
    </location>
</feature>
<dbReference type="RefSeq" id="XP_009527560.1">
    <property type="nucleotide sequence ID" value="XM_009529265.1"/>
</dbReference>
<reference evidence="1 2" key="1">
    <citation type="journal article" date="2006" name="Science">
        <title>Phytophthora genome sequences uncover evolutionary origins and mechanisms of pathogenesis.</title>
        <authorList>
            <person name="Tyler B.M."/>
            <person name="Tripathy S."/>
            <person name="Zhang X."/>
            <person name="Dehal P."/>
            <person name="Jiang R.H."/>
            <person name="Aerts A."/>
            <person name="Arredondo F.D."/>
            <person name="Baxter L."/>
            <person name="Bensasson D."/>
            <person name="Beynon J.L."/>
            <person name="Chapman J."/>
            <person name="Damasceno C.M."/>
            <person name="Dorrance A.E."/>
            <person name="Dou D."/>
            <person name="Dickerman A.W."/>
            <person name="Dubchak I.L."/>
            <person name="Garbelotto M."/>
            <person name="Gijzen M."/>
            <person name="Gordon S.G."/>
            <person name="Govers F."/>
            <person name="Grunwald N.J."/>
            <person name="Huang W."/>
            <person name="Ivors K.L."/>
            <person name="Jones R.W."/>
            <person name="Kamoun S."/>
            <person name="Krampis K."/>
            <person name="Lamour K.H."/>
            <person name="Lee M.K."/>
            <person name="McDonald W.H."/>
            <person name="Medina M."/>
            <person name="Meijer H.J."/>
            <person name="Nordberg E.K."/>
            <person name="Maclean D.J."/>
            <person name="Ospina-Giraldo M.D."/>
            <person name="Morris P.F."/>
            <person name="Phuntumart V."/>
            <person name="Putnam N.H."/>
            <person name="Rash S."/>
            <person name="Rose J.K."/>
            <person name="Sakihama Y."/>
            <person name="Salamov A.A."/>
            <person name="Savidor A."/>
            <person name="Scheuring C.F."/>
            <person name="Smith B.M."/>
            <person name="Sobral B.W."/>
            <person name="Terry A."/>
            <person name="Torto-Alalibo T.A."/>
            <person name="Win J."/>
            <person name="Xu Z."/>
            <person name="Zhang H."/>
            <person name="Grigoriev I.V."/>
            <person name="Rokhsar D.S."/>
            <person name="Boore J.L."/>
        </authorList>
    </citation>
    <scope>NUCLEOTIDE SEQUENCE [LARGE SCALE GENOMIC DNA]</scope>
    <source>
        <strain evidence="1 2">P6497</strain>
    </source>
</reference>
<dbReference type="KEGG" id="psoj:PHYSODRAFT_417339"/>
<evidence type="ECO:0000313" key="1">
    <source>
        <dbReference type="EMBL" id="EGZ18502.1"/>
    </source>
</evidence>
<protein>
    <submittedName>
        <fullName evidence="1">Uncharacterized protein</fullName>
    </submittedName>
</protein>
<evidence type="ECO:0000313" key="2">
    <source>
        <dbReference type="Proteomes" id="UP000002640"/>
    </source>
</evidence>
<dbReference type="EMBL" id="JH159154">
    <property type="protein sequence ID" value="EGZ18502.1"/>
    <property type="molecule type" value="Genomic_DNA"/>
</dbReference>
<feature type="non-terminal residue" evidence="1">
    <location>
        <position position="227"/>
    </location>
</feature>
<accession>G4ZFN4</accession>
<dbReference type="AlphaFoldDB" id="G4ZFN4"/>
<dbReference type="GeneID" id="20651975"/>
<organism evidence="1 2">
    <name type="scientific">Phytophthora sojae (strain P6497)</name>
    <name type="common">Soybean stem and root rot agent</name>
    <name type="synonym">Phytophthora megasperma f. sp. glycines</name>
    <dbReference type="NCBI Taxonomy" id="1094619"/>
    <lineage>
        <taxon>Eukaryota</taxon>
        <taxon>Sar</taxon>
        <taxon>Stramenopiles</taxon>
        <taxon>Oomycota</taxon>
        <taxon>Peronosporomycetes</taxon>
        <taxon>Peronosporales</taxon>
        <taxon>Peronosporaceae</taxon>
        <taxon>Phytophthora</taxon>
    </lineage>
</organism>
<dbReference type="Proteomes" id="UP000002640">
    <property type="component" value="Unassembled WGS sequence"/>
</dbReference>
<gene>
    <name evidence="1" type="ORF">PHYSODRAFT_417339</name>
</gene>
<dbReference type="InParanoid" id="G4ZFN4"/>
<keyword evidence="2" id="KW-1185">Reference proteome</keyword>
<sequence>VATAFSAVHLSLSNRDFPTAEWAGGRQQFQLHKLLQSAVPEYVRRTQCSLPTLIELLRGQTTSDYRPNKDIVPAVIQQSCRTYPKLHTLLPIVQEGITVTLTSPMPRQTSPPRNHPSATKRLNVLRKNIRKEQDLGRCIVVDRAVAQFWPELFLSPFGVIDKGNGDPDVAGRVIHDLSFPEGASVNDHTDAESVPTAEYKHCAAIAREILAQKERCPGRSIKILLGD</sequence>
<name>G4ZFN4_PHYSP</name>
<proteinExistence type="predicted"/>